<evidence type="ECO:0000259" key="3">
    <source>
        <dbReference type="Pfam" id="PF20640"/>
    </source>
</evidence>
<dbReference type="InterPro" id="IPR048535">
    <property type="entry name" value="RRN6_beta-prop"/>
</dbReference>
<keyword evidence="4" id="KW-0648">Protein biosynthesis</keyword>
<dbReference type="EMBL" id="JBEVYD010000006">
    <property type="protein sequence ID" value="KAL3231697.1"/>
    <property type="molecule type" value="Genomic_DNA"/>
</dbReference>
<keyword evidence="5" id="KW-1185">Reference proteome</keyword>
<feature type="compositionally biased region" description="Low complexity" evidence="1">
    <location>
        <begin position="878"/>
        <end position="890"/>
    </location>
</feature>
<evidence type="ECO:0000259" key="2">
    <source>
        <dbReference type="Pfam" id="PF10214"/>
    </source>
</evidence>
<dbReference type="InterPro" id="IPR019350">
    <property type="entry name" value="RNA_pol_I-sp_TIF_RRN6-like"/>
</dbReference>
<accession>A0ABR4NT96</accession>
<feature type="domain" description="RRN6 beta-propeller" evidence="2">
    <location>
        <begin position="190"/>
        <end position="540"/>
    </location>
</feature>
<evidence type="ECO:0000256" key="1">
    <source>
        <dbReference type="SAM" id="MobiDB-lite"/>
    </source>
</evidence>
<feature type="domain" description="RRN6 helical bundle" evidence="3">
    <location>
        <begin position="591"/>
        <end position="764"/>
    </location>
</feature>
<proteinExistence type="predicted"/>
<dbReference type="Pfam" id="PF20640">
    <property type="entry name" value="Rrn6_HB"/>
    <property type="match status" value="1"/>
</dbReference>
<dbReference type="PANTHER" id="PTHR28221">
    <property type="entry name" value="RNA POLYMERASE I-SPECIFIC TRANSCRIPTION INITIATION FACTOR RRN6"/>
    <property type="match status" value="1"/>
</dbReference>
<name>A0ABR4NT96_9SACH</name>
<feature type="compositionally biased region" description="Basic residues" evidence="1">
    <location>
        <begin position="891"/>
        <end position="903"/>
    </location>
</feature>
<dbReference type="PANTHER" id="PTHR28221:SF2">
    <property type="entry name" value="RNA POLYMERASE I-SPECIFIC TRANSCRIPTION INITIATION FACTOR RRN6"/>
    <property type="match status" value="1"/>
</dbReference>
<sequence length="903" mass="103560">MDTRKVPGSRPIGAQLGIGIQSPHLYVPKDRTYTEDYDSDGDEVRKRNRWLSSVDDAIPKDILDVKVVWNEPVNLSEGSKIMSREIVDDEDLVDDDLISDTDESDESDDDAELRKHLGWDKLEATVPKKLEVYPKLNVKEGVDPAYAANIRENSVVAEYVPTQIMDKLINETRTKDDFDEEDDTLFTTVDPNCDSLLTIGKVLTKADIRNNLDERTLVAYRQPTLRSSLIIASMEKCDIKVKDQKGHDEKLEIYKPTHRKYRSLRFNLKSNIKSIKFAKLSEAIGSFSDMIGILTDNAFHVIKLNNFDSRMREITYTHFEPLTFHEIGDFAIADFDFNPWDSNEVAIIDIKGNWSVVKIPKVMKNSTNMNTLKLTVKRYHNGSIFDIEELSNWKRIRWSNHFTRLLVMNEARLIELDFKQNWQQEIIQAKTWSKIRDVADLNDRFKLILTSRELIVTATNSLSAEKNGTSIRREVSWLHNISQDDATLRCRVQKYHFNKKSIFFVYIFSKRHTVIYLHGFSINDEDSIQSFGVSKLLKVPNISKISSIDIETVESSDYYHDNSDLNNITTTALVFDEEKNNVYNLCLSNAANYMSRDTSFSIAESELKSLVRLPSKGMQNLMKKVNQKYHEIFLKYNNTGNSEEEKLQEFGYELSNKLNEVIERLDSENVAGGVAIESIIAGLPVSEEFDELESFLEQFFEHYGELGIKFSDIGVMMGQILHETIPSIDIFFNKLLQCWSVVELSELQSGIEALTKEVVNILIWKYLRYYKNNDIDELVKTNYEKLNTEYQSIVDQWAVTDDELMDGLGDSHADLQSISSLPKQFSQYQESQSQKPLIRSSERKAGASRMRSSQLTQRSSQSTTLPTSMSPAFSLMNSQPPSLASLSQSQKGKRKKRRVGGFG</sequence>
<dbReference type="Pfam" id="PF10214">
    <property type="entry name" value="Rrn6_beta-prop"/>
    <property type="match status" value="1"/>
</dbReference>
<dbReference type="Proteomes" id="UP001623330">
    <property type="component" value="Unassembled WGS sequence"/>
</dbReference>
<feature type="compositionally biased region" description="Low complexity" evidence="1">
    <location>
        <begin position="848"/>
        <end position="868"/>
    </location>
</feature>
<evidence type="ECO:0000313" key="5">
    <source>
        <dbReference type="Proteomes" id="UP001623330"/>
    </source>
</evidence>
<dbReference type="InterPro" id="IPR048537">
    <property type="entry name" value="RRN6_HB"/>
</dbReference>
<evidence type="ECO:0000313" key="4">
    <source>
        <dbReference type="EMBL" id="KAL3231697.1"/>
    </source>
</evidence>
<gene>
    <name evidence="4" type="ORF">RNJ44_00232</name>
</gene>
<organism evidence="4 5">
    <name type="scientific">Nakaseomyces bracarensis</name>
    <dbReference type="NCBI Taxonomy" id="273131"/>
    <lineage>
        <taxon>Eukaryota</taxon>
        <taxon>Fungi</taxon>
        <taxon>Dikarya</taxon>
        <taxon>Ascomycota</taxon>
        <taxon>Saccharomycotina</taxon>
        <taxon>Saccharomycetes</taxon>
        <taxon>Saccharomycetales</taxon>
        <taxon>Saccharomycetaceae</taxon>
        <taxon>Nakaseomyces</taxon>
    </lineage>
</organism>
<keyword evidence="4" id="KW-0396">Initiation factor</keyword>
<protein>
    <submittedName>
        <fullName evidence="4">RNA polymerase I-specific transcription initiation factor RRN6</fullName>
    </submittedName>
</protein>
<comment type="caution">
    <text evidence="4">The sequence shown here is derived from an EMBL/GenBank/DDBJ whole genome shotgun (WGS) entry which is preliminary data.</text>
</comment>
<dbReference type="GO" id="GO:0003743">
    <property type="term" value="F:translation initiation factor activity"/>
    <property type="evidence" value="ECO:0007669"/>
    <property type="project" value="UniProtKB-KW"/>
</dbReference>
<feature type="region of interest" description="Disordered" evidence="1">
    <location>
        <begin position="829"/>
        <end position="903"/>
    </location>
</feature>
<reference evidence="4 5" key="1">
    <citation type="submission" date="2024-05" db="EMBL/GenBank/DDBJ databases">
        <title>Long read based assembly of the Candida bracarensis genome reveals expanded adhesin content.</title>
        <authorList>
            <person name="Marcet-Houben M."/>
            <person name="Ksiezopolska E."/>
            <person name="Gabaldon T."/>
        </authorList>
    </citation>
    <scope>NUCLEOTIDE SEQUENCE [LARGE SCALE GENOMIC DNA]</scope>
    <source>
        <strain evidence="4 5">CBM6</strain>
    </source>
</reference>